<proteinExistence type="predicted"/>
<dbReference type="InterPro" id="IPR051023">
    <property type="entry name" value="PP2A_Regulatory_Subunit_A"/>
</dbReference>
<dbReference type="PANTHER" id="PTHR10648">
    <property type="entry name" value="SERINE/THREONINE-PROTEIN PHOSPHATASE PP2A 65 KDA REGULATORY SUBUNIT"/>
    <property type="match status" value="1"/>
</dbReference>
<dbReference type="AlphaFoldDB" id="A0A9P6MM36"/>
<keyword evidence="5" id="KW-1185">Reference proteome</keyword>
<dbReference type="Proteomes" id="UP000703661">
    <property type="component" value="Unassembled WGS sequence"/>
</dbReference>
<dbReference type="InterPro" id="IPR016024">
    <property type="entry name" value="ARM-type_fold"/>
</dbReference>
<feature type="compositionally biased region" description="Polar residues" evidence="3">
    <location>
        <begin position="1248"/>
        <end position="1266"/>
    </location>
</feature>
<feature type="compositionally biased region" description="Acidic residues" evidence="3">
    <location>
        <begin position="1002"/>
        <end position="1011"/>
    </location>
</feature>
<feature type="region of interest" description="Disordered" evidence="3">
    <location>
        <begin position="949"/>
        <end position="1186"/>
    </location>
</feature>
<evidence type="ECO:0000256" key="2">
    <source>
        <dbReference type="PROSITE-ProRule" id="PRU00103"/>
    </source>
</evidence>
<evidence type="ECO:0000256" key="3">
    <source>
        <dbReference type="SAM" id="MobiDB-lite"/>
    </source>
</evidence>
<feature type="region of interest" description="Disordered" evidence="3">
    <location>
        <begin position="1231"/>
        <end position="1266"/>
    </location>
</feature>
<dbReference type="GO" id="GO:0019888">
    <property type="term" value="F:protein phosphatase regulator activity"/>
    <property type="evidence" value="ECO:0007669"/>
    <property type="project" value="TreeGrafter"/>
</dbReference>
<dbReference type="Gene3D" id="1.25.10.10">
    <property type="entry name" value="Leucine-rich Repeat Variant"/>
    <property type="match status" value="1"/>
</dbReference>
<dbReference type="GO" id="GO:0005737">
    <property type="term" value="C:cytoplasm"/>
    <property type="evidence" value="ECO:0007669"/>
    <property type="project" value="TreeGrafter"/>
</dbReference>
<dbReference type="PANTHER" id="PTHR10648:SF1">
    <property type="entry name" value="SERINE_THREONINE-PROTEIN PHOSPHATASE 4 REGULATORY SUBUNIT 1"/>
    <property type="match status" value="1"/>
</dbReference>
<evidence type="ECO:0000313" key="5">
    <source>
        <dbReference type="Proteomes" id="UP000703661"/>
    </source>
</evidence>
<dbReference type="SUPFAM" id="SSF48371">
    <property type="entry name" value="ARM repeat"/>
    <property type="match status" value="1"/>
</dbReference>
<feature type="compositionally biased region" description="Low complexity" evidence="3">
    <location>
        <begin position="1156"/>
        <end position="1180"/>
    </location>
</feature>
<dbReference type="InterPro" id="IPR011989">
    <property type="entry name" value="ARM-like"/>
</dbReference>
<evidence type="ECO:0000313" key="4">
    <source>
        <dbReference type="EMBL" id="KAG0007463.1"/>
    </source>
</evidence>
<dbReference type="InterPro" id="IPR021133">
    <property type="entry name" value="HEAT_type_2"/>
</dbReference>
<feature type="repeat" description="HEAT" evidence="2">
    <location>
        <begin position="146"/>
        <end position="184"/>
    </location>
</feature>
<reference evidence="4" key="1">
    <citation type="journal article" date="2020" name="Fungal Divers.">
        <title>Resolving the Mortierellaceae phylogeny through synthesis of multi-gene phylogenetics and phylogenomics.</title>
        <authorList>
            <person name="Vandepol N."/>
            <person name="Liber J."/>
            <person name="Desiro A."/>
            <person name="Na H."/>
            <person name="Kennedy M."/>
            <person name="Barry K."/>
            <person name="Grigoriev I.V."/>
            <person name="Miller A.N."/>
            <person name="O'Donnell K."/>
            <person name="Stajich J.E."/>
            <person name="Bonito G."/>
        </authorList>
    </citation>
    <scope>NUCLEOTIDE SEQUENCE</scope>
    <source>
        <strain evidence="4">NRRL 2769</strain>
    </source>
</reference>
<feature type="repeat" description="HEAT" evidence="2">
    <location>
        <begin position="312"/>
        <end position="350"/>
    </location>
</feature>
<name>A0A9P6MM36_9FUNG</name>
<feature type="region of interest" description="Disordered" evidence="3">
    <location>
        <begin position="628"/>
        <end position="700"/>
    </location>
</feature>
<gene>
    <name evidence="4" type="primary">PPP4R1</name>
    <name evidence="4" type="ORF">BGZ80_004634</name>
</gene>
<sequence>MCCKLHIIEQHFRDDHILIIYGIWIITSYTVDLGLYFGGDEDDTQLEQDDKDLSYLVLANDQDDSFESIDTETLLAEMSAEQPDKATMDLGVDADVVQLFADPDLSPVEKARVLSKSDYDFHRAFFAREVATLLPVMDVRDAVTHIIPIVRDFSADSQESVRESLASQLDKIVLFFFQNTTITTEELSSENQGQDTTSSQPALLQHDIFTPIFINLLLDQNAGIAHQAREAVRSVSENISEYLLEGEILNGIIAGLEKLYTTDTPVEEIKQDLEMQVDVDQDGEAELGKMLVVVLLTSLAKILGKDRCTHIVLPKLEKLIKNSQFYVRREIVIALGTICKVVDQKVVIERLMPLYDIFIHDDTWHIRRACCTVLASFVSSLPVDMKTKKVEEIYDLYSADVSRSVRNSIMEVLGEVIAGFEQEKVPDSLLTHFLNMGQQPMNEHELAVMCAFSFPAVVLTAGRSKWEQMKPVYMKLTGTFRSPIRRSLACSLHEVARILGPELADRDLAMAFSDCLNAEDEVKEGIIGHVVEFVSCLSPKCRSEAMRDIFNAWTELERSSNWRLRDSLAGQLPALCEIADGKDLLEYLMPLSIRACTDGVSTIRESGVMSFPALWEASARVGPFVHKKRPEGTLSLDDDDDEDDDDDDEPVPESFGEGEDVDMEDVTDQLNTPARETGKASVNAISTPSSASSGEESTTTIKEQVIRQTIDFVTTGGFRSRVVAVQIIQTLLDHGIEQEDFEQYFLSPLVDQLTADNVVNVRIWVSRVVSWIIENGLCSDATICGRLQTALATLQMDTDRDVRIYAGGPTELPKPKKKKKSKSKKKKMEKGRQQILGGFHQGCERAQVSTISEEDEDGEEVQFLKGEGDNDDEDEDDEDDDEDGEGDSEDESGDDNMQYLNPAMTKGILNNKPRNRNSLGIGMKVMVGNKLTVSGKEIRKPKTSWDYVHGEIDEDESGENPHQSFSAALGSREAQRSRWSEDDDEDDEEGECLFDAPRQPLENDDDYDDVEANGQLGGRHDISKVVPYNAQKANGVSPLDVEMEESSQGGIGERVAVIVSGGGDPALAGQESQSQDSLNPTSSISGESPEASLSTPSTVPAVSQFPSLSPMSAPSAKAVQPKTPSSASYAASVKKEGNPVPGKSVGAITVEAAAVSPSPSMSRNGSASNSSSTGTAATKGRSPEEEVLRVLNAKLSGVGKKSHHPALPPLLSVSTKKVPLISKEPGSPSYAAIVASGASSPHPGAPASRTTFSPPRSPIASSTSKF</sequence>
<feature type="compositionally biased region" description="Acidic residues" evidence="3">
    <location>
        <begin position="636"/>
        <end position="667"/>
    </location>
</feature>
<protein>
    <submittedName>
        <fullName evidence="4">Serine/threonine-protein phosphatase 4 regulatory subunit 1</fullName>
    </submittedName>
</protein>
<feature type="compositionally biased region" description="Acidic residues" evidence="3">
    <location>
        <begin position="981"/>
        <end position="992"/>
    </location>
</feature>
<feature type="region of interest" description="Disordered" evidence="3">
    <location>
        <begin position="805"/>
        <end position="921"/>
    </location>
</feature>
<dbReference type="PROSITE" id="PS50077">
    <property type="entry name" value="HEAT_REPEAT"/>
    <property type="match status" value="2"/>
</dbReference>
<keyword evidence="1" id="KW-0677">Repeat</keyword>
<organism evidence="4 5">
    <name type="scientific">Entomortierella chlamydospora</name>
    <dbReference type="NCBI Taxonomy" id="101097"/>
    <lineage>
        <taxon>Eukaryota</taxon>
        <taxon>Fungi</taxon>
        <taxon>Fungi incertae sedis</taxon>
        <taxon>Mucoromycota</taxon>
        <taxon>Mortierellomycotina</taxon>
        <taxon>Mortierellomycetes</taxon>
        <taxon>Mortierellales</taxon>
        <taxon>Mortierellaceae</taxon>
        <taxon>Entomortierella</taxon>
    </lineage>
</organism>
<feature type="compositionally biased region" description="Polar residues" evidence="3">
    <location>
        <begin position="1070"/>
        <end position="1112"/>
    </location>
</feature>
<accession>A0A9P6MM36</accession>
<evidence type="ECO:0000256" key="1">
    <source>
        <dbReference type="ARBA" id="ARBA00022737"/>
    </source>
</evidence>
<feature type="compositionally biased region" description="Acidic residues" evidence="3">
    <location>
        <begin position="869"/>
        <end position="894"/>
    </location>
</feature>
<feature type="compositionally biased region" description="Low complexity" evidence="3">
    <location>
        <begin position="686"/>
        <end position="700"/>
    </location>
</feature>
<dbReference type="EMBL" id="JAAAID010002341">
    <property type="protein sequence ID" value="KAG0007463.1"/>
    <property type="molecule type" value="Genomic_DNA"/>
</dbReference>
<feature type="compositionally biased region" description="Basic residues" evidence="3">
    <location>
        <begin position="815"/>
        <end position="829"/>
    </location>
</feature>
<comment type="caution">
    <text evidence="4">The sequence shown here is derived from an EMBL/GenBank/DDBJ whole genome shotgun (WGS) entry which is preliminary data.</text>
</comment>